<accession>A0A8D9AR64</accession>
<organism evidence="2">
    <name type="scientific">Cacopsylla melanoneura</name>
    <dbReference type="NCBI Taxonomy" id="428564"/>
    <lineage>
        <taxon>Eukaryota</taxon>
        <taxon>Metazoa</taxon>
        <taxon>Ecdysozoa</taxon>
        <taxon>Arthropoda</taxon>
        <taxon>Hexapoda</taxon>
        <taxon>Insecta</taxon>
        <taxon>Pterygota</taxon>
        <taxon>Neoptera</taxon>
        <taxon>Paraneoptera</taxon>
        <taxon>Hemiptera</taxon>
        <taxon>Sternorrhyncha</taxon>
        <taxon>Psylloidea</taxon>
        <taxon>Psyllidae</taxon>
        <taxon>Psyllinae</taxon>
        <taxon>Cacopsylla</taxon>
    </lineage>
</organism>
<keyword evidence="1" id="KW-1133">Transmembrane helix</keyword>
<evidence type="ECO:0000256" key="1">
    <source>
        <dbReference type="SAM" id="Phobius"/>
    </source>
</evidence>
<protein>
    <submittedName>
        <fullName evidence="2">Uncharacterized protein</fullName>
    </submittedName>
</protein>
<feature type="transmembrane region" description="Helical" evidence="1">
    <location>
        <begin position="26"/>
        <end position="53"/>
    </location>
</feature>
<sequence length="135" mass="15208">MASFLPRTEIKSFYFHKTSLSLESSIFYATTILFSLSLSFTPYLPPLFIFFVLSHSPPLYLSLSPPPSLPPPFFNAKLCANKKLTLVRNGKCVLNPSLVQFSLSNLFEKKSPFSHSFFQNVASSMLSTTWLLVTD</sequence>
<name>A0A8D9AR64_9HEMI</name>
<keyword evidence="1" id="KW-0472">Membrane</keyword>
<reference evidence="2" key="1">
    <citation type="submission" date="2021-05" db="EMBL/GenBank/DDBJ databases">
        <authorList>
            <person name="Alioto T."/>
            <person name="Alioto T."/>
            <person name="Gomez Garrido J."/>
        </authorList>
    </citation>
    <scope>NUCLEOTIDE SEQUENCE</scope>
</reference>
<proteinExistence type="predicted"/>
<evidence type="ECO:0000313" key="2">
    <source>
        <dbReference type="EMBL" id="CAG6771258.1"/>
    </source>
</evidence>
<dbReference type="AlphaFoldDB" id="A0A8D9AR64"/>
<keyword evidence="1" id="KW-0812">Transmembrane</keyword>
<dbReference type="EMBL" id="HBUF01584262">
    <property type="protein sequence ID" value="CAG6771258.1"/>
    <property type="molecule type" value="Transcribed_RNA"/>
</dbReference>